<comment type="caution">
    <text evidence="1">The sequence shown here is derived from an EMBL/GenBank/DDBJ whole genome shotgun (WGS) entry which is preliminary data.</text>
</comment>
<dbReference type="Proteomes" id="UP000309997">
    <property type="component" value="Unassembled WGS sequence"/>
</dbReference>
<keyword evidence="2" id="KW-1185">Reference proteome</keyword>
<gene>
    <name evidence="1" type="ORF">D5086_030405</name>
</gene>
<protein>
    <submittedName>
        <fullName evidence="1">Uncharacterized protein</fullName>
    </submittedName>
</protein>
<accession>A0ACC4AP22</accession>
<evidence type="ECO:0000313" key="1">
    <source>
        <dbReference type="EMBL" id="KAL3567754.1"/>
    </source>
</evidence>
<organism evidence="1 2">
    <name type="scientific">Populus alba</name>
    <name type="common">White poplar</name>
    <dbReference type="NCBI Taxonomy" id="43335"/>
    <lineage>
        <taxon>Eukaryota</taxon>
        <taxon>Viridiplantae</taxon>
        <taxon>Streptophyta</taxon>
        <taxon>Embryophyta</taxon>
        <taxon>Tracheophyta</taxon>
        <taxon>Spermatophyta</taxon>
        <taxon>Magnoliopsida</taxon>
        <taxon>eudicotyledons</taxon>
        <taxon>Gunneridae</taxon>
        <taxon>Pentapetalae</taxon>
        <taxon>rosids</taxon>
        <taxon>fabids</taxon>
        <taxon>Malpighiales</taxon>
        <taxon>Salicaceae</taxon>
        <taxon>Saliceae</taxon>
        <taxon>Populus</taxon>
    </lineage>
</organism>
<evidence type="ECO:0000313" key="2">
    <source>
        <dbReference type="Proteomes" id="UP000309997"/>
    </source>
</evidence>
<sequence length="68" mass="7508">MVADGEYLPLLLTVQRRQRLSCYCMTEERVVAPAAACSRCGEDDAGYCQEKSSNAAEELLVHCSRCCC</sequence>
<reference evidence="1 2" key="1">
    <citation type="journal article" date="2024" name="Plant Biotechnol. J.">
        <title>Genome and CRISPR/Cas9 system of a widespread forest tree (Populus alba) in the world.</title>
        <authorList>
            <person name="Liu Y.J."/>
            <person name="Jiang P.F."/>
            <person name="Han X.M."/>
            <person name="Li X.Y."/>
            <person name="Wang H.M."/>
            <person name="Wang Y.J."/>
            <person name="Wang X.X."/>
            <person name="Zeng Q.Y."/>
        </authorList>
    </citation>
    <scope>NUCLEOTIDE SEQUENCE [LARGE SCALE GENOMIC DNA]</scope>
    <source>
        <strain evidence="2">cv. PAL-ZL1</strain>
    </source>
</reference>
<name>A0ACC4AP22_POPAL</name>
<proteinExistence type="predicted"/>
<dbReference type="EMBL" id="RCHU02000017">
    <property type="protein sequence ID" value="KAL3567754.1"/>
    <property type="molecule type" value="Genomic_DNA"/>
</dbReference>